<dbReference type="RefSeq" id="WP_007201168.1">
    <property type="nucleotide sequence ID" value="NZ_AKKV01000021.1"/>
</dbReference>
<dbReference type="InterPro" id="IPR003439">
    <property type="entry name" value="ABC_transporter-like_ATP-bd"/>
</dbReference>
<dbReference type="AlphaFoldDB" id="I8UHQ8"/>
<organism evidence="4 5">
    <name type="scientific">Fictibacillus macauensis ZFHKF-1</name>
    <dbReference type="NCBI Taxonomy" id="1196324"/>
    <lineage>
        <taxon>Bacteria</taxon>
        <taxon>Bacillati</taxon>
        <taxon>Bacillota</taxon>
        <taxon>Bacilli</taxon>
        <taxon>Bacillales</taxon>
        <taxon>Fictibacillaceae</taxon>
        <taxon>Fictibacillus</taxon>
    </lineage>
</organism>
<dbReference type="GO" id="GO:0016887">
    <property type="term" value="F:ATP hydrolysis activity"/>
    <property type="evidence" value="ECO:0007669"/>
    <property type="project" value="InterPro"/>
</dbReference>
<reference evidence="4 5" key="1">
    <citation type="journal article" date="2012" name="J. Bacteriol.">
        <title>Genome of Bacillus macauensis ZFHKF-1, a Long-Chain-Forming Bacterium.</title>
        <authorList>
            <person name="Cai L."/>
            <person name="Zhang T."/>
        </authorList>
    </citation>
    <scope>NUCLEOTIDE SEQUENCE [LARGE SCALE GENOMIC DNA]</scope>
    <source>
        <strain evidence="4 5">ZFHKF-1</strain>
    </source>
</reference>
<protein>
    <submittedName>
        <fullName evidence="4">ABC transporter-like protein</fullName>
    </submittedName>
</protein>
<dbReference type="InterPro" id="IPR003593">
    <property type="entry name" value="AAA+_ATPase"/>
</dbReference>
<dbReference type="SUPFAM" id="SSF52540">
    <property type="entry name" value="P-loop containing nucleoside triphosphate hydrolases"/>
    <property type="match status" value="1"/>
</dbReference>
<dbReference type="PATRIC" id="fig|1196324.3.peg.1087"/>
<proteinExistence type="predicted"/>
<comment type="caution">
    <text evidence="4">The sequence shown here is derived from an EMBL/GenBank/DDBJ whole genome shotgun (WGS) entry which is preliminary data.</text>
</comment>
<feature type="domain" description="ABC transporter" evidence="3">
    <location>
        <begin position="2"/>
        <end position="226"/>
    </location>
</feature>
<keyword evidence="2" id="KW-0067">ATP-binding</keyword>
<evidence type="ECO:0000313" key="4">
    <source>
        <dbReference type="EMBL" id="EIT86363.1"/>
    </source>
</evidence>
<dbReference type="InterPro" id="IPR027417">
    <property type="entry name" value="P-loop_NTPase"/>
</dbReference>
<dbReference type="EMBL" id="AKKV01000021">
    <property type="protein sequence ID" value="EIT86363.1"/>
    <property type="molecule type" value="Genomic_DNA"/>
</dbReference>
<name>I8UHQ8_9BACL</name>
<dbReference type="eggNOG" id="COG1131">
    <property type="taxonomic scope" value="Bacteria"/>
</dbReference>
<gene>
    <name evidence="4" type="ORF">A374_05346</name>
</gene>
<dbReference type="PANTHER" id="PTHR43158:SF1">
    <property type="entry name" value="ABC TRANSPORTER, ATP-BINDING PROTEIN"/>
    <property type="match status" value="1"/>
</dbReference>
<dbReference type="Proteomes" id="UP000004080">
    <property type="component" value="Unassembled WGS sequence"/>
</dbReference>
<dbReference type="Gene3D" id="3.40.50.300">
    <property type="entry name" value="P-loop containing nucleotide triphosphate hydrolases"/>
    <property type="match status" value="1"/>
</dbReference>
<dbReference type="GO" id="GO:0005524">
    <property type="term" value="F:ATP binding"/>
    <property type="evidence" value="ECO:0007669"/>
    <property type="project" value="UniProtKB-KW"/>
</dbReference>
<evidence type="ECO:0000259" key="3">
    <source>
        <dbReference type="PROSITE" id="PS50893"/>
    </source>
</evidence>
<dbReference type="SMART" id="SM00382">
    <property type="entry name" value="AAA"/>
    <property type="match status" value="1"/>
</dbReference>
<evidence type="ECO:0000256" key="1">
    <source>
        <dbReference type="ARBA" id="ARBA00022741"/>
    </source>
</evidence>
<dbReference type="PANTHER" id="PTHR43158">
    <property type="entry name" value="SKFA PEPTIDE EXPORT ATP-BINDING PROTEIN SKFE"/>
    <property type="match status" value="1"/>
</dbReference>
<dbReference type="PROSITE" id="PS50893">
    <property type="entry name" value="ABC_TRANSPORTER_2"/>
    <property type="match status" value="1"/>
</dbReference>
<dbReference type="Pfam" id="PF00005">
    <property type="entry name" value="ABC_tran"/>
    <property type="match status" value="1"/>
</dbReference>
<dbReference type="CDD" id="cd03230">
    <property type="entry name" value="ABC_DR_subfamily_A"/>
    <property type="match status" value="1"/>
</dbReference>
<keyword evidence="5" id="KW-1185">Reference proteome</keyword>
<evidence type="ECO:0000313" key="5">
    <source>
        <dbReference type="Proteomes" id="UP000004080"/>
    </source>
</evidence>
<keyword evidence="1" id="KW-0547">Nucleotide-binding</keyword>
<evidence type="ECO:0000256" key="2">
    <source>
        <dbReference type="ARBA" id="ARBA00022840"/>
    </source>
</evidence>
<dbReference type="STRING" id="1196324.A374_05346"/>
<accession>I8UHQ8</accession>
<sequence>MIQFNMVTKKYRGNRKALREVTFSLPTGKFIGIVGENSSGKSTILKLISGLIQPTTGTVSVLGERPSRLISKKIAYLSENDAYYPFYTVEETVAYYEALYQDFNTEKANQMINFMQLDQKQKVKELSKGKRARLKMILTISREAPIILLDEPLANLDPIVRDLIVKGLISFLDFEKQTVLLSTHEIIEIEPLLDMVMLLKNGEVVSIEEVETMREIHGLTVVEWMKQAYQD</sequence>